<dbReference type="PIRSF" id="PIRSF007580">
    <property type="entry name" value="UCP07580"/>
    <property type="match status" value="1"/>
</dbReference>
<evidence type="ECO:0000313" key="2">
    <source>
        <dbReference type="Proteomes" id="UP000235116"/>
    </source>
</evidence>
<gene>
    <name evidence="1" type="ORF">Kalk_09305</name>
</gene>
<proteinExistence type="predicted"/>
<protein>
    <recommendedName>
        <fullName evidence="3">Metal-dependent hydrolase</fullName>
    </recommendedName>
</protein>
<dbReference type="EMBL" id="CP022684">
    <property type="protein sequence ID" value="AUM12601.1"/>
    <property type="molecule type" value="Genomic_DNA"/>
</dbReference>
<dbReference type="PANTHER" id="PTHR39456">
    <property type="entry name" value="METAL-DEPENDENT HYDROLASE"/>
    <property type="match status" value="1"/>
</dbReference>
<keyword evidence="2" id="KW-1185">Reference proteome</keyword>
<dbReference type="PANTHER" id="PTHR39456:SF1">
    <property type="entry name" value="METAL-DEPENDENT HYDROLASE"/>
    <property type="match status" value="1"/>
</dbReference>
<dbReference type="KEGG" id="kak:Kalk_09305"/>
<name>A0A2K9LKA1_9GAMM</name>
<organism evidence="1 2">
    <name type="scientific">Ketobacter alkanivorans</name>
    <dbReference type="NCBI Taxonomy" id="1917421"/>
    <lineage>
        <taxon>Bacteria</taxon>
        <taxon>Pseudomonadati</taxon>
        <taxon>Pseudomonadota</taxon>
        <taxon>Gammaproteobacteria</taxon>
        <taxon>Pseudomonadales</taxon>
        <taxon>Ketobacteraceae</taxon>
        <taxon>Ketobacter</taxon>
    </lineage>
</organism>
<reference evidence="2" key="1">
    <citation type="submission" date="2017-08" db="EMBL/GenBank/DDBJ databases">
        <title>Direct submision.</title>
        <authorList>
            <person name="Kim S.-J."/>
            <person name="Rhee S.-K."/>
        </authorList>
    </citation>
    <scope>NUCLEOTIDE SEQUENCE [LARGE SCALE GENOMIC DNA]</scope>
    <source>
        <strain evidence="2">GI5</strain>
    </source>
</reference>
<accession>A0A2K9LKA1</accession>
<dbReference type="Pfam" id="PF10118">
    <property type="entry name" value="Metal_hydrol"/>
    <property type="match status" value="1"/>
</dbReference>
<evidence type="ECO:0000313" key="1">
    <source>
        <dbReference type="EMBL" id="AUM12601.1"/>
    </source>
</evidence>
<dbReference type="RefSeq" id="WP_101893978.1">
    <property type="nucleotide sequence ID" value="NZ_CP022684.1"/>
</dbReference>
<dbReference type="InterPro" id="IPR016516">
    <property type="entry name" value="UCP07580"/>
</dbReference>
<dbReference type="AlphaFoldDB" id="A0A2K9LKA1"/>
<sequence length="323" mass="37841">MRVSNALKRHWHALRHPDQGSRTPVGINIRPRQMGFTLESGYRNNWAKGDPIKTSFLNAVSCILPMGEDFFLKTMRNYRSMIRDDRLQKDARHFCGQEGHHAFEHRKFNQLLADTYPRLESLDRAYQRINDWILSKSSPALQFSYTTGAEHLTSILSHAFLSDAERWIDDYDEIAAMLIWHTVEEIEHKSVCFDVFQHVDGHYGRRLFGFAVLNLWLSSAVVSRQLYMLQVEGLLTKPETWRHLLSFYLGIYKDNKPGIVPMLINDWLQYFRPDFHPWEVDDRHLIQHWLTYVDTRNDPRSVPLQGTTQQNTPPRYATVALAG</sequence>
<dbReference type="Proteomes" id="UP000235116">
    <property type="component" value="Chromosome"/>
</dbReference>
<evidence type="ECO:0008006" key="3">
    <source>
        <dbReference type="Google" id="ProtNLM"/>
    </source>
</evidence>
<dbReference type="OrthoDB" id="5727566at2"/>